<reference evidence="1 3" key="2">
    <citation type="submission" date="2016-10" db="EMBL/GenBank/DDBJ databases">
        <authorList>
            <person name="Varghese N."/>
            <person name="Submissions S."/>
        </authorList>
    </citation>
    <scope>NUCLEOTIDE SEQUENCE [LARGE SCALE GENOMIC DNA]</scope>
    <source>
        <strain evidence="1 3">DSM 282</strain>
    </source>
</reference>
<evidence type="ECO:0000313" key="4">
    <source>
        <dbReference type="Proteomes" id="UP000199579"/>
    </source>
</evidence>
<evidence type="ECO:0000313" key="3">
    <source>
        <dbReference type="Proteomes" id="UP000198861"/>
    </source>
</evidence>
<proteinExistence type="predicted"/>
<reference evidence="2 4" key="1">
    <citation type="submission" date="2016-10" db="EMBL/GenBank/DDBJ databases">
        <authorList>
            <person name="de Groot N.N."/>
        </authorList>
    </citation>
    <scope>NUCLEOTIDE SEQUENCE [LARGE SCALE GENOMIC DNA]</scope>
    <source>
        <strain evidence="2 4">DSM 381</strain>
    </source>
</reference>
<name>A0A1I3ZW43_9GAMM</name>
<protein>
    <submittedName>
        <fullName evidence="2">Uncharacterized protein</fullName>
    </submittedName>
</protein>
<gene>
    <name evidence="1" type="ORF">SAMN04244571_00562</name>
    <name evidence="2" type="ORF">SAMN04244574_00772</name>
</gene>
<dbReference type="EMBL" id="FOKJ01000005">
    <property type="protein sequence ID" value="SFA84986.1"/>
    <property type="molecule type" value="Genomic_DNA"/>
</dbReference>
<dbReference type="Proteomes" id="UP000199579">
    <property type="component" value="Unassembled WGS sequence"/>
</dbReference>
<accession>A0A1I3ZW43</accession>
<evidence type="ECO:0000313" key="2">
    <source>
        <dbReference type="EMBL" id="SFK48110.1"/>
    </source>
</evidence>
<dbReference type="Proteomes" id="UP000198861">
    <property type="component" value="Unassembled WGS sequence"/>
</dbReference>
<sequence>MVRLTGWRALYHGVLASIMTLKGLAIHFVEAIPTQLNKEKLSAAKDRLPN</sequence>
<organism evidence="2 4">
    <name type="scientific">Azotobacter beijerinckii</name>
    <dbReference type="NCBI Taxonomy" id="170623"/>
    <lineage>
        <taxon>Bacteria</taxon>
        <taxon>Pseudomonadati</taxon>
        <taxon>Pseudomonadota</taxon>
        <taxon>Gammaproteobacteria</taxon>
        <taxon>Pseudomonadales</taxon>
        <taxon>Pseudomonadaceae</taxon>
        <taxon>Azotobacter</taxon>
    </lineage>
</organism>
<dbReference type="AlphaFoldDB" id="A0A1I3ZW43"/>
<dbReference type="EMBL" id="FOSX01000007">
    <property type="protein sequence ID" value="SFK48110.1"/>
    <property type="molecule type" value="Genomic_DNA"/>
</dbReference>
<evidence type="ECO:0000313" key="1">
    <source>
        <dbReference type="EMBL" id="SFA84986.1"/>
    </source>
</evidence>
<keyword evidence="3" id="KW-1185">Reference proteome</keyword>